<keyword evidence="2" id="KW-1185">Reference proteome</keyword>
<sequence length="48" mass="5708">MNDLDVIWRRFELLRIRWNLTNGRIYCHPEVLPAALDWIDGELEGLAI</sequence>
<evidence type="ECO:0000313" key="2">
    <source>
        <dbReference type="Proteomes" id="UP000678895"/>
    </source>
</evidence>
<dbReference type="EMBL" id="BORS01000007">
    <property type="protein sequence ID" value="GIO42522.1"/>
    <property type="molecule type" value="Genomic_DNA"/>
</dbReference>
<organism evidence="1 2">
    <name type="scientific">Paenibacillus apis</name>
    <dbReference type="NCBI Taxonomy" id="1792174"/>
    <lineage>
        <taxon>Bacteria</taxon>
        <taxon>Bacillati</taxon>
        <taxon>Bacillota</taxon>
        <taxon>Bacilli</taxon>
        <taxon>Bacillales</taxon>
        <taxon>Paenibacillaceae</taxon>
        <taxon>Paenibacillus</taxon>
    </lineage>
</organism>
<gene>
    <name evidence="1" type="ORF">J41TS4_22800</name>
</gene>
<name>A0A920CMW3_9BACL</name>
<reference evidence="1" key="1">
    <citation type="submission" date="2021-03" db="EMBL/GenBank/DDBJ databases">
        <title>Antimicrobial resistance genes in bacteria isolated from Japanese honey, and their potential for conferring macrolide and lincosamide resistance in the American foulbrood pathogen Paenibacillus larvae.</title>
        <authorList>
            <person name="Okamoto M."/>
            <person name="Kumagai M."/>
            <person name="Kanamori H."/>
            <person name="Takamatsu D."/>
        </authorList>
    </citation>
    <scope>NUCLEOTIDE SEQUENCE</scope>
    <source>
        <strain evidence="1">J41TS4</strain>
    </source>
</reference>
<protein>
    <submittedName>
        <fullName evidence="1">Uncharacterized protein</fullName>
    </submittedName>
</protein>
<comment type="caution">
    <text evidence="1">The sequence shown here is derived from an EMBL/GenBank/DDBJ whole genome shotgun (WGS) entry which is preliminary data.</text>
</comment>
<dbReference type="AlphaFoldDB" id="A0A920CMW3"/>
<dbReference type="Proteomes" id="UP000678895">
    <property type="component" value="Unassembled WGS sequence"/>
</dbReference>
<dbReference type="RefSeq" id="WP_301627335.1">
    <property type="nucleotide sequence ID" value="NZ_BORS01000007.1"/>
</dbReference>
<proteinExistence type="predicted"/>
<accession>A0A920CMW3</accession>
<evidence type="ECO:0000313" key="1">
    <source>
        <dbReference type="EMBL" id="GIO42522.1"/>
    </source>
</evidence>